<sequence>MCVDVRTSSALTVTLSKCAYEQVLKTMDNVAYGGDIDQIDEVCSVASDRDGTPPKMPKHSNSAPILAEVPGKKGKQAERRATLSTTSQSTPQSNRSMVLFEAPGLEIEPTQPLPTSQSVTSQQTRKYTPISASLSVPSLIFQLSGDLSEGEQGIVKVTLQRFTGSYEKENRFGTALDLSLGSLDIEDLLQSETSPDRHIVVSYTPGCDERRRESAQLKTEYLSTSCPAFTDVTISTGASVSTSFPTSQKHQFAKSQPATARGGLFRPYETFGLSSGAFGSTTERKQHKTSRTSISDNREREENPPTPPSSPQLVEEGNTLVHIRVFLVDGKSAAYKKVYNRVNRRVDVDFNALDCKINLQTWVVLLDFFGIGTSPKKTYQLDPETEETFSWDKRLDIR</sequence>
<feature type="compositionally biased region" description="Low complexity" evidence="1">
    <location>
        <begin position="82"/>
        <end position="93"/>
    </location>
</feature>
<evidence type="ECO:0000256" key="1">
    <source>
        <dbReference type="SAM" id="MobiDB-lite"/>
    </source>
</evidence>
<dbReference type="EMBL" id="LR791762">
    <property type="protein sequence ID" value="CAB3267624.1"/>
    <property type="molecule type" value="mRNA"/>
</dbReference>
<name>A0A6F9DVZ7_9ASCI</name>
<feature type="region of interest" description="Disordered" evidence="1">
    <location>
        <begin position="275"/>
        <end position="315"/>
    </location>
</feature>
<dbReference type="AlphaFoldDB" id="A0A6F9DVZ7"/>
<gene>
    <name evidence="2" type="primary">Vps13d-002</name>
</gene>
<feature type="region of interest" description="Disordered" evidence="1">
    <location>
        <begin position="48"/>
        <end position="94"/>
    </location>
</feature>
<protein>
    <submittedName>
        <fullName evidence="2">Vacuolar protein sorting-associated protein 13D</fullName>
    </submittedName>
</protein>
<proteinExistence type="evidence at transcript level"/>
<organism evidence="2">
    <name type="scientific">Phallusia mammillata</name>
    <dbReference type="NCBI Taxonomy" id="59560"/>
    <lineage>
        <taxon>Eukaryota</taxon>
        <taxon>Metazoa</taxon>
        <taxon>Chordata</taxon>
        <taxon>Tunicata</taxon>
        <taxon>Ascidiacea</taxon>
        <taxon>Phlebobranchia</taxon>
        <taxon>Ascidiidae</taxon>
        <taxon>Phallusia</taxon>
    </lineage>
</organism>
<reference evidence="2" key="1">
    <citation type="submission" date="2020-04" db="EMBL/GenBank/DDBJ databases">
        <authorList>
            <person name="Neveu A P."/>
        </authorList>
    </citation>
    <scope>NUCLEOTIDE SEQUENCE</scope>
    <source>
        <tissue evidence="2">Whole embryo</tissue>
    </source>
</reference>
<evidence type="ECO:0000313" key="2">
    <source>
        <dbReference type="EMBL" id="CAB3267624.1"/>
    </source>
</evidence>
<accession>A0A6F9DVZ7</accession>